<keyword evidence="9" id="KW-0175">Coiled coil</keyword>
<evidence type="ECO:0000256" key="2">
    <source>
        <dbReference type="ARBA" id="ARBA00004230"/>
    </source>
</evidence>
<dbReference type="InterPro" id="IPR026687">
    <property type="entry name" value="CCDC181"/>
</dbReference>
<evidence type="ECO:0000256" key="7">
    <source>
        <dbReference type="ARBA" id="ARBA00022701"/>
    </source>
</evidence>
<keyword evidence="8" id="KW-0282">Flagellum</keyword>
<dbReference type="PANTHER" id="PTHR14320:SF2">
    <property type="entry name" value="COILED-COIL DOMAIN-CONTAINING PROTEIN 181"/>
    <property type="match status" value="1"/>
</dbReference>
<keyword evidence="10" id="KW-0969">Cilium</keyword>
<evidence type="ECO:0000256" key="8">
    <source>
        <dbReference type="ARBA" id="ARBA00022846"/>
    </source>
</evidence>
<evidence type="ECO:0000256" key="1">
    <source>
        <dbReference type="ARBA" id="ARBA00002213"/>
    </source>
</evidence>
<evidence type="ECO:0000256" key="4">
    <source>
        <dbReference type="ARBA" id="ARBA00005737"/>
    </source>
</evidence>
<evidence type="ECO:0000256" key="9">
    <source>
        <dbReference type="ARBA" id="ARBA00023054"/>
    </source>
</evidence>
<name>A0AAD9QBA8_ACRCE</name>
<evidence type="ECO:0000256" key="6">
    <source>
        <dbReference type="ARBA" id="ARBA00022490"/>
    </source>
</evidence>
<comment type="similarity">
    <text evidence="4">Belongs to the CCDC181 family.</text>
</comment>
<evidence type="ECO:0000256" key="3">
    <source>
        <dbReference type="ARBA" id="ARBA00004245"/>
    </source>
</evidence>
<evidence type="ECO:0000313" key="15">
    <source>
        <dbReference type="EMBL" id="KAK2558075.1"/>
    </source>
</evidence>
<keyword evidence="6" id="KW-0963">Cytoplasm</keyword>
<comment type="function">
    <text evidence="1">Microtubule-binding protein that localizes to the microtubular manchette of elongating spermatids.</text>
</comment>
<keyword evidence="12" id="KW-0966">Cell projection</keyword>
<proteinExistence type="inferred from homology"/>
<dbReference type="GO" id="GO:0031514">
    <property type="term" value="C:motile cilium"/>
    <property type="evidence" value="ECO:0007669"/>
    <property type="project" value="UniProtKB-SubCell"/>
</dbReference>
<sequence>MEKDFIEDDVNPKNPSRVRIAITQASFSEDDDEEKPRVRSDSDSSIDEKEMEKLMQDNGSNENEQLQNGRVESSREHGDIRTAEDDEVSKAFENGVSLRESSENRVSVDDSVESNDSHNGINGDSLPVKSPAMEVIGDRVLIERDGKFELVDVTEIKAEYYDMLGLSAETNGHSENTTSEETPSELLEDNLEYRKDEKPETKPRPKTTSLHDFHRRKEQKRTNRDLNRARTQSAKALRKQNDEYSYVKSVYAMTEQQLEIRRKCREAKLRRQKEGQEREREEQQRKREDADRAFQAWLYAKIEAAHEARANQLDPDVDKERKEARQKDAQSAYSEWLHTKRKQDKAVREMEDRRKADEAAQYAIRDRQLCDEAFRR</sequence>
<feature type="compositionally biased region" description="Basic and acidic residues" evidence="14">
    <location>
        <begin position="34"/>
        <end position="55"/>
    </location>
</feature>
<feature type="region of interest" description="Disordered" evidence="14">
    <location>
        <begin position="269"/>
        <end position="290"/>
    </location>
</feature>
<reference evidence="15" key="2">
    <citation type="journal article" date="2023" name="Science">
        <title>Genomic signatures of disease resistance in endangered staghorn corals.</title>
        <authorList>
            <person name="Vollmer S.V."/>
            <person name="Selwyn J.D."/>
            <person name="Despard B.A."/>
            <person name="Roesel C.L."/>
        </authorList>
    </citation>
    <scope>NUCLEOTIDE SEQUENCE</scope>
    <source>
        <strain evidence="15">K2</strain>
    </source>
</reference>
<evidence type="ECO:0000256" key="10">
    <source>
        <dbReference type="ARBA" id="ARBA00023069"/>
    </source>
</evidence>
<comment type="subcellular location">
    <subcellularLocation>
        <location evidence="2">Cell projection</location>
        <location evidence="2">Cilium</location>
        <location evidence="2">Flagellum</location>
    </subcellularLocation>
    <subcellularLocation>
        <location evidence="3">Cytoplasm</location>
        <location evidence="3">Cytoskeleton</location>
    </subcellularLocation>
</comment>
<organism evidence="15 16">
    <name type="scientific">Acropora cervicornis</name>
    <name type="common">Staghorn coral</name>
    <dbReference type="NCBI Taxonomy" id="6130"/>
    <lineage>
        <taxon>Eukaryota</taxon>
        <taxon>Metazoa</taxon>
        <taxon>Cnidaria</taxon>
        <taxon>Anthozoa</taxon>
        <taxon>Hexacorallia</taxon>
        <taxon>Scleractinia</taxon>
        <taxon>Astrocoeniina</taxon>
        <taxon>Acroporidae</taxon>
        <taxon>Acropora</taxon>
    </lineage>
</organism>
<evidence type="ECO:0000256" key="13">
    <source>
        <dbReference type="ARBA" id="ARBA00047162"/>
    </source>
</evidence>
<evidence type="ECO:0000313" key="16">
    <source>
        <dbReference type="Proteomes" id="UP001249851"/>
    </source>
</evidence>
<comment type="subunit">
    <text evidence="13">Homodimer. Interacts with HOOK1. Interacts with HOOK2. Interacts with HOOK3.</text>
</comment>
<dbReference type="Proteomes" id="UP001249851">
    <property type="component" value="Unassembled WGS sequence"/>
</dbReference>
<reference evidence="15" key="1">
    <citation type="journal article" date="2023" name="G3 (Bethesda)">
        <title>Whole genome assembly and annotation of the endangered Caribbean coral Acropora cervicornis.</title>
        <authorList>
            <person name="Selwyn J.D."/>
            <person name="Vollmer S.V."/>
        </authorList>
    </citation>
    <scope>NUCLEOTIDE SEQUENCE</scope>
    <source>
        <strain evidence="15">K2</strain>
    </source>
</reference>
<feature type="region of interest" description="Disordered" evidence="14">
    <location>
        <begin position="1"/>
        <end position="131"/>
    </location>
</feature>
<feature type="region of interest" description="Disordered" evidence="14">
    <location>
        <begin position="308"/>
        <end position="362"/>
    </location>
</feature>
<dbReference type="EMBL" id="JARQWQ010000046">
    <property type="protein sequence ID" value="KAK2558075.1"/>
    <property type="molecule type" value="Genomic_DNA"/>
</dbReference>
<accession>A0AAD9QBA8</accession>
<dbReference type="AlphaFoldDB" id="A0AAD9QBA8"/>
<protein>
    <recommendedName>
        <fullName evidence="5">Coiled-coil domain-containing protein 181</fullName>
    </recommendedName>
</protein>
<dbReference type="GO" id="GO:0008017">
    <property type="term" value="F:microtubule binding"/>
    <property type="evidence" value="ECO:0007669"/>
    <property type="project" value="InterPro"/>
</dbReference>
<feature type="compositionally biased region" description="Basic and acidic residues" evidence="14">
    <location>
        <begin position="344"/>
        <end position="362"/>
    </location>
</feature>
<gene>
    <name evidence="15" type="ORF">P5673_019647</name>
</gene>
<dbReference type="PANTHER" id="PTHR14320">
    <property type="entry name" value="COILED-COIL DOMAIN-CONTAINING PROTEIN 181"/>
    <property type="match status" value="1"/>
</dbReference>
<feature type="compositionally biased region" description="Basic and acidic residues" evidence="14">
    <location>
        <begin position="72"/>
        <end position="83"/>
    </location>
</feature>
<feature type="compositionally biased region" description="Basic and acidic residues" evidence="14">
    <location>
        <begin position="316"/>
        <end position="328"/>
    </location>
</feature>
<feature type="compositionally biased region" description="Basic and acidic residues" evidence="14">
    <location>
        <begin position="191"/>
        <end position="203"/>
    </location>
</feature>
<keyword evidence="16" id="KW-1185">Reference proteome</keyword>
<dbReference type="GO" id="GO:0005874">
    <property type="term" value="C:microtubule"/>
    <property type="evidence" value="ECO:0007669"/>
    <property type="project" value="UniProtKB-KW"/>
</dbReference>
<keyword evidence="11" id="KW-0206">Cytoskeleton</keyword>
<evidence type="ECO:0000256" key="14">
    <source>
        <dbReference type="SAM" id="MobiDB-lite"/>
    </source>
</evidence>
<feature type="region of interest" description="Disordered" evidence="14">
    <location>
        <begin position="169"/>
        <end position="241"/>
    </location>
</feature>
<comment type="caution">
    <text evidence="15">The sequence shown here is derived from an EMBL/GenBank/DDBJ whole genome shotgun (WGS) entry which is preliminary data.</text>
</comment>
<evidence type="ECO:0000256" key="5">
    <source>
        <dbReference type="ARBA" id="ARBA00022306"/>
    </source>
</evidence>
<feature type="compositionally biased region" description="Polar residues" evidence="14">
    <location>
        <begin position="57"/>
        <end position="71"/>
    </location>
</feature>
<evidence type="ECO:0000256" key="12">
    <source>
        <dbReference type="ARBA" id="ARBA00023273"/>
    </source>
</evidence>
<keyword evidence="7" id="KW-0493">Microtubule</keyword>
<evidence type="ECO:0000256" key="11">
    <source>
        <dbReference type="ARBA" id="ARBA00023212"/>
    </source>
</evidence>